<accession>A0A0B1TPD7</accession>
<feature type="non-terminal residue" evidence="2">
    <location>
        <position position="82"/>
    </location>
</feature>
<reference evidence="2 3" key="1">
    <citation type="submission" date="2014-03" db="EMBL/GenBank/DDBJ databases">
        <title>Draft genome of the hookworm Oesophagostomum dentatum.</title>
        <authorList>
            <person name="Mitreva M."/>
        </authorList>
    </citation>
    <scope>NUCLEOTIDE SEQUENCE [LARGE SCALE GENOMIC DNA]</scope>
    <source>
        <strain evidence="2 3">OD-Hann</strain>
    </source>
</reference>
<feature type="region of interest" description="Disordered" evidence="1">
    <location>
        <begin position="49"/>
        <end position="82"/>
    </location>
</feature>
<evidence type="ECO:0000313" key="2">
    <source>
        <dbReference type="EMBL" id="KHJ97657.1"/>
    </source>
</evidence>
<keyword evidence="3" id="KW-1185">Reference proteome</keyword>
<dbReference type="AlphaFoldDB" id="A0A0B1TPD7"/>
<dbReference type="EMBL" id="KN549418">
    <property type="protein sequence ID" value="KHJ97657.1"/>
    <property type="molecule type" value="Genomic_DNA"/>
</dbReference>
<proteinExistence type="predicted"/>
<name>A0A0B1TPD7_OESDE</name>
<feature type="compositionally biased region" description="Basic residues" evidence="1">
    <location>
        <begin position="49"/>
        <end position="58"/>
    </location>
</feature>
<sequence>MSNNFTTKRFEGDPFFWSVGVELIRANVIDEKMQHFSFYGPPSRASLKRAARSRRNRNRPGCSLAKPSTRSASHTWSIWDFR</sequence>
<feature type="compositionally biased region" description="Polar residues" evidence="1">
    <location>
        <begin position="66"/>
        <end position="76"/>
    </location>
</feature>
<dbReference type="Proteomes" id="UP000053660">
    <property type="component" value="Unassembled WGS sequence"/>
</dbReference>
<organism evidence="2 3">
    <name type="scientific">Oesophagostomum dentatum</name>
    <name type="common">Nodular worm</name>
    <dbReference type="NCBI Taxonomy" id="61180"/>
    <lineage>
        <taxon>Eukaryota</taxon>
        <taxon>Metazoa</taxon>
        <taxon>Ecdysozoa</taxon>
        <taxon>Nematoda</taxon>
        <taxon>Chromadorea</taxon>
        <taxon>Rhabditida</taxon>
        <taxon>Rhabditina</taxon>
        <taxon>Rhabditomorpha</taxon>
        <taxon>Strongyloidea</taxon>
        <taxon>Strongylidae</taxon>
        <taxon>Oesophagostomum</taxon>
    </lineage>
</organism>
<evidence type="ECO:0000313" key="3">
    <source>
        <dbReference type="Proteomes" id="UP000053660"/>
    </source>
</evidence>
<protein>
    <submittedName>
        <fullName evidence="2">Uncharacterized protein</fullName>
    </submittedName>
</protein>
<gene>
    <name evidence="2" type="ORF">OESDEN_02363</name>
</gene>
<evidence type="ECO:0000256" key="1">
    <source>
        <dbReference type="SAM" id="MobiDB-lite"/>
    </source>
</evidence>